<sequence length="284" mass="30473">MSSQFRIVFSGKVLEGFDYPEVKRSAERKLQAGSEQVERLFSGKRATIKKGLAEAQANRYYAALRRIGMDVSVQPESQSSSDTLAPSEQVLSAANDPSADTSKAYSLPTLEHSRPERADENAENFDSSKTLIANGDILTELVPDHADWPSISLTDEPLPNFSALEAAPGGSNEAADATPALDPLLDPTINTDALDEEASAPEPELLVSCPTCGSHVPAEKIRTVPTNVFAEDQLIAPRVERELPMQVTTPKPAAPAVAKDRRGLYLVGGVVAVLVVLTLWAILN</sequence>
<keyword evidence="2" id="KW-0812">Transmembrane</keyword>
<dbReference type="Proteomes" id="UP001410394">
    <property type="component" value="Unassembled WGS sequence"/>
</dbReference>
<name>A0ABU9Z161_9RHOO</name>
<reference evidence="3 4" key="1">
    <citation type="journal article" date="2018" name="Int. J. Syst. Evol. Microbiol.">
        <title>Uliginosibacterium sediminicola sp. nov., isolated from freshwater sediment.</title>
        <authorList>
            <person name="Hwang W.M."/>
            <person name="Kim S.M."/>
            <person name="Kang K."/>
            <person name="Ahn T.Y."/>
        </authorList>
    </citation>
    <scope>NUCLEOTIDE SEQUENCE [LARGE SCALE GENOMIC DNA]</scope>
    <source>
        <strain evidence="3 4">M1-21</strain>
    </source>
</reference>
<proteinExistence type="predicted"/>
<evidence type="ECO:0000313" key="3">
    <source>
        <dbReference type="EMBL" id="MEN3069551.1"/>
    </source>
</evidence>
<protein>
    <submittedName>
        <fullName evidence="3">Uncharacterized protein</fullName>
    </submittedName>
</protein>
<evidence type="ECO:0000256" key="2">
    <source>
        <dbReference type="SAM" id="Phobius"/>
    </source>
</evidence>
<feature type="region of interest" description="Disordered" evidence="1">
    <location>
        <begin position="93"/>
        <end position="124"/>
    </location>
</feature>
<keyword evidence="2" id="KW-0472">Membrane</keyword>
<organism evidence="3 4">
    <name type="scientific">Uliginosibacterium sediminicola</name>
    <dbReference type="NCBI Taxonomy" id="2024550"/>
    <lineage>
        <taxon>Bacteria</taxon>
        <taxon>Pseudomonadati</taxon>
        <taxon>Pseudomonadota</taxon>
        <taxon>Betaproteobacteria</taxon>
        <taxon>Rhodocyclales</taxon>
        <taxon>Zoogloeaceae</taxon>
        <taxon>Uliginosibacterium</taxon>
    </lineage>
</organism>
<dbReference type="EMBL" id="JBDIVE010000007">
    <property type="protein sequence ID" value="MEN3069551.1"/>
    <property type="molecule type" value="Genomic_DNA"/>
</dbReference>
<dbReference type="RefSeq" id="WP_345920319.1">
    <property type="nucleotide sequence ID" value="NZ_JBDIVE010000007.1"/>
</dbReference>
<comment type="caution">
    <text evidence="3">The sequence shown here is derived from an EMBL/GenBank/DDBJ whole genome shotgun (WGS) entry which is preliminary data.</text>
</comment>
<accession>A0ABU9Z161</accession>
<gene>
    <name evidence="3" type="ORF">ABDB84_13755</name>
</gene>
<keyword evidence="4" id="KW-1185">Reference proteome</keyword>
<evidence type="ECO:0000256" key="1">
    <source>
        <dbReference type="SAM" id="MobiDB-lite"/>
    </source>
</evidence>
<feature type="transmembrane region" description="Helical" evidence="2">
    <location>
        <begin position="264"/>
        <end position="283"/>
    </location>
</feature>
<keyword evidence="2" id="KW-1133">Transmembrane helix</keyword>
<evidence type="ECO:0000313" key="4">
    <source>
        <dbReference type="Proteomes" id="UP001410394"/>
    </source>
</evidence>
<feature type="compositionally biased region" description="Basic and acidic residues" evidence="1">
    <location>
        <begin position="111"/>
        <end position="120"/>
    </location>
</feature>